<dbReference type="Proteomes" id="UP000095488">
    <property type="component" value="Unassembled WGS sequence"/>
</dbReference>
<proteinExistence type="predicted"/>
<dbReference type="InterPro" id="IPR003661">
    <property type="entry name" value="HisK_dim/P_dom"/>
</dbReference>
<dbReference type="InterPro" id="IPR004358">
    <property type="entry name" value="Sig_transdc_His_kin-like_C"/>
</dbReference>
<evidence type="ECO:0000256" key="9">
    <source>
        <dbReference type="SAM" id="Phobius"/>
    </source>
</evidence>
<evidence type="ECO:0000256" key="7">
    <source>
        <dbReference type="ARBA" id="ARBA00023012"/>
    </source>
</evidence>
<dbReference type="Pfam" id="PF02518">
    <property type="entry name" value="HATPase_c"/>
    <property type="match status" value="1"/>
</dbReference>
<dbReference type="Pfam" id="PF00672">
    <property type="entry name" value="HAMP"/>
    <property type="match status" value="1"/>
</dbReference>
<dbReference type="SMART" id="SM00304">
    <property type="entry name" value="HAMP"/>
    <property type="match status" value="1"/>
</dbReference>
<dbReference type="SUPFAM" id="SSF55874">
    <property type="entry name" value="ATPase domain of HSP90 chaperone/DNA topoisomerase II/histidine kinase"/>
    <property type="match status" value="1"/>
</dbReference>
<evidence type="ECO:0000256" key="4">
    <source>
        <dbReference type="ARBA" id="ARBA00022553"/>
    </source>
</evidence>
<dbReference type="PROSITE" id="PS50109">
    <property type="entry name" value="HIS_KIN"/>
    <property type="match status" value="1"/>
</dbReference>
<dbReference type="InterPro" id="IPR003660">
    <property type="entry name" value="HAMP_dom"/>
</dbReference>
<dbReference type="InterPro" id="IPR005467">
    <property type="entry name" value="His_kinase_dom"/>
</dbReference>
<dbReference type="GO" id="GO:0004673">
    <property type="term" value="F:protein histidine kinase activity"/>
    <property type="evidence" value="ECO:0007669"/>
    <property type="project" value="UniProtKB-EC"/>
</dbReference>
<evidence type="ECO:0000259" key="10">
    <source>
        <dbReference type="PROSITE" id="PS50109"/>
    </source>
</evidence>
<comment type="catalytic activity">
    <reaction evidence="1">
        <text>ATP + protein L-histidine = ADP + protein N-phospho-L-histidine.</text>
        <dbReference type="EC" id="2.7.13.3"/>
    </reaction>
</comment>
<feature type="domain" description="Histidine kinase" evidence="10">
    <location>
        <begin position="200"/>
        <end position="420"/>
    </location>
</feature>
<dbReference type="PANTHER" id="PTHR45453:SF1">
    <property type="entry name" value="PHOSPHATE REGULON SENSOR PROTEIN PHOR"/>
    <property type="match status" value="1"/>
</dbReference>
<evidence type="ECO:0000256" key="2">
    <source>
        <dbReference type="ARBA" id="ARBA00004370"/>
    </source>
</evidence>
<dbReference type="EC" id="2.7.13.3" evidence="3"/>
<evidence type="ECO:0000313" key="12">
    <source>
        <dbReference type="EMBL" id="CUO07458.1"/>
    </source>
</evidence>
<dbReference type="Pfam" id="PF00512">
    <property type="entry name" value="HisKA"/>
    <property type="match status" value="1"/>
</dbReference>
<evidence type="ECO:0000256" key="5">
    <source>
        <dbReference type="ARBA" id="ARBA00022679"/>
    </source>
</evidence>
<dbReference type="Gene3D" id="6.10.340.10">
    <property type="match status" value="1"/>
</dbReference>
<evidence type="ECO:0000313" key="13">
    <source>
        <dbReference type="Proteomes" id="UP000095488"/>
    </source>
</evidence>
<keyword evidence="9" id="KW-0472">Membrane</keyword>
<keyword evidence="8" id="KW-0175">Coiled coil</keyword>
<keyword evidence="5 12" id="KW-0808">Transferase</keyword>
<sequence>MKKFKKNITKIIKEHYKHHKIIKDYHKGYKYHRKFHENNKWTSDMDDRMKRIIEAHHHHNNQYYSGLSHKAREEFYVFHKYMIYFKFVALIVSIIITGLMFVSIGIQAITIFFAIFFAINEIANIYIYYRLERKIVKPIEKLIDSVKKISTGDYSVRVENNSFNEIGILTRAFNDMANKLEEGEKLKEEYEENRKSLIANISHDLKTPITSINGYIEFIVDGKIESQEKVDGYLKTIQSNIAYMNRLIDDLFLFSQLDVQKLDFVFNKTNIGMYMIDVIEEFTFILGEENIGFKYIDNLKEDLFVNIDGKRIYRTIRNIIGNAIKYGTADGLSIQVKLYNDDNFVFIDIMDNGPGIEEEHLKHVFERFYRIDKERTKDLLSTGLGLAIAKEIVEAHGGDIGVKSKLNEGTVFTISLPLYSEEEINGCKEK</sequence>
<dbReference type="PROSITE" id="PS50885">
    <property type="entry name" value="HAMP"/>
    <property type="match status" value="1"/>
</dbReference>
<evidence type="ECO:0000256" key="8">
    <source>
        <dbReference type="SAM" id="Coils"/>
    </source>
</evidence>
<dbReference type="CDD" id="cd00075">
    <property type="entry name" value="HATPase"/>
    <property type="match status" value="1"/>
</dbReference>
<evidence type="ECO:0000259" key="11">
    <source>
        <dbReference type="PROSITE" id="PS50885"/>
    </source>
</evidence>
<feature type="domain" description="HAMP" evidence="11">
    <location>
        <begin position="133"/>
        <end position="185"/>
    </location>
</feature>
<protein>
    <recommendedName>
        <fullName evidence="3">histidine kinase</fullName>
        <ecNumber evidence="3">2.7.13.3</ecNumber>
    </recommendedName>
</protein>
<dbReference type="CDD" id="cd06225">
    <property type="entry name" value="HAMP"/>
    <property type="match status" value="1"/>
</dbReference>
<keyword evidence="9" id="KW-1133">Transmembrane helix</keyword>
<dbReference type="SMART" id="SM00387">
    <property type="entry name" value="HATPase_c"/>
    <property type="match status" value="1"/>
</dbReference>
<accession>A0ABM9URE8</accession>
<dbReference type="InterPro" id="IPR036097">
    <property type="entry name" value="HisK_dim/P_sf"/>
</dbReference>
<keyword evidence="4" id="KW-0597">Phosphoprotein</keyword>
<keyword evidence="9" id="KW-0812">Transmembrane</keyword>
<keyword evidence="13" id="KW-1185">Reference proteome</keyword>
<dbReference type="RefSeq" id="WP_070101201.1">
    <property type="nucleotide sequence ID" value="NZ_CABIXL010000006.1"/>
</dbReference>
<evidence type="ECO:0000256" key="1">
    <source>
        <dbReference type="ARBA" id="ARBA00000085"/>
    </source>
</evidence>
<name>A0ABM9URE8_SARVE</name>
<dbReference type="Gene3D" id="1.10.287.130">
    <property type="match status" value="1"/>
</dbReference>
<evidence type="ECO:0000256" key="3">
    <source>
        <dbReference type="ARBA" id="ARBA00012438"/>
    </source>
</evidence>
<reference evidence="12 13" key="1">
    <citation type="submission" date="2015-09" db="EMBL/GenBank/DDBJ databases">
        <authorList>
            <consortium name="Pathogen Informatics"/>
        </authorList>
    </citation>
    <scope>NUCLEOTIDE SEQUENCE [LARGE SCALE GENOMIC DNA]</scope>
    <source>
        <strain evidence="12 13">2789STDY5834858</strain>
    </source>
</reference>
<comment type="subcellular location">
    <subcellularLocation>
        <location evidence="2">Membrane</location>
    </subcellularLocation>
</comment>
<organism evidence="12 13">
    <name type="scientific">Sarcina ventriculi</name>
    <name type="common">Clostridium ventriculi</name>
    <dbReference type="NCBI Taxonomy" id="1267"/>
    <lineage>
        <taxon>Bacteria</taxon>
        <taxon>Bacillati</taxon>
        <taxon>Bacillota</taxon>
        <taxon>Clostridia</taxon>
        <taxon>Eubacteriales</taxon>
        <taxon>Clostridiaceae</taxon>
        <taxon>Sarcina</taxon>
    </lineage>
</organism>
<dbReference type="SMART" id="SM00388">
    <property type="entry name" value="HisKA"/>
    <property type="match status" value="1"/>
</dbReference>
<dbReference type="PANTHER" id="PTHR45453">
    <property type="entry name" value="PHOSPHATE REGULON SENSOR PROTEIN PHOR"/>
    <property type="match status" value="1"/>
</dbReference>
<evidence type="ECO:0000256" key="6">
    <source>
        <dbReference type="ARBA" id="ARBA00022777"/>
    </source>
</evidence>
<dbReference type="SUPFAM" id="SSF158472">
    <property type="entry name" value="HAMP domain-like"/>
    <property type="match status" value="1"/>
</dbReference>
<dbReference type="EMBL" id="CYZR01000006">
    <property type="protein sequence ID" value="CUO07458.1"/>
    <property type="molecule type" value="Genomic_DNA"/>
</dbReference>
<dbReference type="SUPFAM" id="SSF47384">
    <property type="entry name" value="Homodimeric domain of signal transducing histidine kinase"/>
    <property type="match status" value="1"/>
</dbReference>
<dbReference type="InterPro" id="IPR003594">
    <property type="entry name" value="HATPase_dom"/>
</dbReference>
<dbReference type="InterPro" id="IPR036890">
    <property type="entry name" value="HATPase_C_sf"/>
</dbReference>
<comment type="caution">
    <text evidence="12">The sequence shown here is derived from an EMBL/GenBank/DDBJ whole genome shotgun (WGS) entry which is preliminary data.</text>
</comment>
<dbReference type="PRINTS" id="PR00344">
    <property type="entry name" value="BCTRLSENSOR"/>
</dbReference>
<keyword evidence="7" id="KW-0902">Two-component regulatory system</keyword>
<feature type="transmembrane region" description="Helical" evidence="9">
    <location>
        <begin position="108"/>
        <end position="129"/>
    </location>
</feature>
<dbReference type="CDD" id="cd00082">
    <property type="entry name" value="HisKA"/>
    <property type="match status" value="1"/>
</dbReference>
<feature type="coiled-coil region" evidence="8">
    <location>
        <begin position="173"/>
        <end position="200"/>
    </location>
</feature>
<gene>
    <name evidence="12" type="primary">yycG_2</name>
    <name evidence="12" type="ORF">ERS852473_01815</name>
</gene>
<keyword evidence="6 12" id="KW-0418">Kinase</keyword>
<feature type="transmembrane region" description="Helical" evidence="9">
    <location>
        <begin position="81"/>
        <end position="102"/>
    </location>
</feature>
<dbReference type="InterPro" id="IPR050351">
    <property type="entry name" value="BphY/WalK/GraS-like"/>
</dbReference>
<dbReference type="Gene3D" id="3.30.565.10">
    <property type="entry name" value="Histidine kinase-like ATPase, C-terminal domain"/>
    <property type="match status" value="1"/>
</dbReference>